<dbReference type="FunCoup" id="G1KSK7">
    <property type="interactions" value="113"/>
</dbReference>
<reference evidence="11" key="3">
    <citation type="submission" date="2025-09" db="UniProtKB">
        <authorList>
            <consortium name="Ensembl"/>
        </authorList>
    </citation>
    <scope>IDENTIFICATION</scope>
</reference>
<dbReference type="AlphaFoldDB" id="G1KSK7"/>
<dbReference type="GO" id="GO:0005634">
    <property type="term" value="C:nucleus"/>
    <property type="evidence" value="ECO:0000318"/>
    <property type="project" value="GO_Central"/>
</dbReference>
<dbReference type="STRING" id="28377.ENSACAP00000016155"/>
<feature type="coiled-coil region" evidence="8">
    <location>
        <begin position="130"/>
        <end position="157"/>
    </location>
</feature>
<reference evidence="11 12" key="1">
    <citation type="submission" date="2009-12" db="EMBL/GenBank/DDBJ databases">
        <title>The Genome Sequence of Anolis carolinensis (Green Anole Lizard).</title>
        <authorList>
            <consortium name="The Genome Sequencing Platform"/>
            <person name="Di Palma F."/>
            <person name="Alfoldi J."/>
            <person name="Heiman D."/>
            <person name="Young S."/>
            <person name="Grabherr M."/>
            <person name="Johnson J."/>
            <person name="Lander E.S."/>
            <person name="Lindblad-Toh K."/>
        </authorList>
    </citation>
    <scope>NUCLEOTIDE SEQUENCE [LARGE SCALE GENOMIC DNA]</scope>
    <source>
        <strain evidence="11 12">JBL SC #1</strain>
    </source>
</reference>
<evidence type="ECO:0000256" key="1">
    <source>
        <dbReference type="ARBA" id="ARBA00004123"/>
    </source>
</evidence>
<accession>G1KSK7</accession>
<evidence type="ECO:0000256" key="4">
    <source>
        <dbReference type="ARBA" id="ARBA00022838"/>
    </source>
</evidence>
<organism evidence="11 12">
    <name type="scientific">Anolis carolinensis</name>
    <name type="common">Green anole</name>
    <name type="synonym">American chameleon</name>
    <dbReference type="NCBI Taxonomy" id="28377"/>
    <lineage>
        <taxon>Eukaryota</taxon>
        <taxon>Metazoa</taxon>
        <taxon>Chordata</taxon>
        <taxon>Craniata</taxon>
        <taxon>Vertebrata</taxon>
        <taxon>Euteleostomi</taxon>
        <taxon>Lepidosauria</taxon>
        <taxon>Squamata</taxon>
        <taxon>Bifurcata</taxon>
        <taxon>Unidentata</taxon>
        <taxon>Episquamata</taxon>
        <taxon>Toxicofera</taxon>
        <taxon>Iguania</taxon>
        <taxon>Dactyloidae</taxon>
        <taxon>Anolis</taxon>
    </lineage>
</organism>
<dbReference type="InterPro" id="IPR008426">
    <property type="entry name" value="CENP-H_C"/>
</dbReference>
<dbReference type="Proteomes" id="UP000001646">
    <property type="component" value="Chromosome 2"/>
</dbReference>
<dbReference type="GO" id="GO:0043515">
    <property type="term" value="F:kinetochore binding"/>
    <property type="evidence" value="ECO:0000318"/>
    <property type="project" value="GO_Central"/>
</dbReference>
<feature type="region of interest" description="Disordered" evidence="9">
    <location>
        <begin position="1"/>
        <end position="23"/>
    </location>
</feature>
<evidence type="ECO:0000256" key="9">
    <source>
        <dbReference type="SAM" id="MobiDB-lite"/>
    </source>
</evidence>
<evidence type="ECO:0000256" key="8">
    <source>
        <dbReference type="SAM" id="Coils"/>
    </source>
</evidence>
<keyword evidence="4" id="KW-0995">Kinetochore</keyword>
<feature type="compositionally biased region" description="Polar residues" evidence="9">
    <location>
        <begin position="257"/>
        <end position="269"/>
    </location>
</feature>
<gene>
    <name evidence="11" type="primary">CENPH</name>
</gene>
<feature type="region of interest" description="Disordered" evidence="9">
    <location>
        <begin position="217"/>
        <end position="301"/>
    </location>
</feature>
<keyword evidence="12" id="KW-1185">Reference proteome</keyword>
<dbReference type="PANTHER" id="PTHR48122:SF1">
    <property type="entry name" value="CENTROMERE PROTEIN H"/>
    <property type="match status" value="1"/>
</dbReference>
<evidence type="ECO:0000259" key="10">
    <source>
        <dbReference type="Pfam" id="PF05837"/>
    </source>
</evidence>
<sequence length="301" mass="34017">MAAASEGEEDDVGEGALKLLGEEGESTPDLLTLFRIKEQISQQLMEYNTTVNAGEEGIPDQAIDEKIMESSIEVLEREMDEMEISYRNKTLALQRIQVADALRNKLMDEDEDSKFIRDTTKHIIMLSTAILQSEQQSRELEEKLNEVKRSRIALKRAGECKLAQIRDIKRKRKAELENMKVGEILEKVHGDLQKKIKITTIVQNVFQVVKPHAPLIKFPDRKSTPKPKMQDPLQSRVPPLHASSAQISAGGGPPSHQHISFSGRTQGTPDTVELVRTLPQKYRRKPLSSEEMEYIQRGGPE</sequence>
<feature type="domain" description="Centromere protein H C-terminal" evidence="10">
    <location>
        <begin position="33"/>
        <end position="208"/>
    </location>
</feature>
<dbReference type="Bgee" id="ENSACAG00000016440">
    <property type="expression patterns" value="Expressed in hindlimb bud and 13 other cell types or tissues"/>
</dbReference>
<evidence type="ECO:0000256" key="3">
    <source>
        <dbReference type="ARBA" id="ARBA00022454"/>
    </source>
</evidence>
<comment type="similarity">
    <text evidence="7">Belongs to the CENP-H/MCM16 family.</text>
</comment>
<evidence type="ECO:0000313" key="12">
    <source>
        <dbReference type="Proteomes" id="UP000001646"/>
    </source>
</evidence>
<protein>
    <submittedName>
        <fullName evidence="11">Centromere protein H</fullName>
    </submittedName>
</protein>
<dbReference type="GO" id="GO:0007059">
    <property type="term" value="P:chromosome segregation"/>
    <property type="evidence" value="ECO:0000318"/>
    <property type="project" value="GO_Central"/>
</dbReference>
<dbReference type="GO" id="GO:0000776">
    <property type="term" value="C:kinetochore"/>
    <property type="evidence" value="ECO:0000318"/>
    <property type="project" value="GO_Central"/>
</dbReference>
<dbReference type="HOGENOM" id="CLU_097390_0_0_1"/>
<dbReference type="GeneTree" id="ENSGT00390000009578"/>
<evidence type="ECO:0000256" key="5">
    <source>
        <dbReference type="ARBA" id="ARBA00023242"/>
    </source>
</evidence>
<evidence type="ECO:0000256" key="6">
    <source>
        <dbReference type="ARBA" id="ARBA00023328"/>
    </source>
</evidence>
<dbReference type="GO" id="GO:0007052">
    <property type="term" value="P:mitotic spindle organization"/>
    <property type="evidence" value="ECO:0000318"/>
    <property type="project" value="GO_Central"/>
</dbReference>
<reference evidence="11" key="2">
    <citation type="submission" date="2025-08" db="UniProtKB">
        <authorList>
            <consortium name="Ensembl"/>
        </authorList>
    </citation>
    <scope>IDENTIFICATION</scope>
</reference>
<keyword evidence="8" id="KW-0175">Coiled coil</keyword>
<name>G1KSK7_ANOCA</name>
<keyword evidence="6" id="KW-0137">Centromere</keyword>
<comment type="subcellular location">
    <subcellularLocation>
        <location evidence="2">Chromosome</location>
        <location evidence="2">Centromere</location>
        <location evidence="2">Kinetochore</location>
    </subcellularLocation>
    <subcellularLocation>
        <location evidence="1">Nucleus</location>
    </subcellularLocation>
</comment>
<dbReference type="Pfam" id="PF05837">
    <property type="entry name" value="CENP-H"/>
    <property type="match status" value="1"/>
</dbReference>
<proteinExistence type="inferred from homology"/>
<feature type="compositionally biased region" description="Acidic residues" evidence="9">
    <location>
        <begin position="1"/>
        <end position="13"/>
    </location>
</feature>
<dbReference type="eggNOG" id="ENOG502S0VG">
    <property type="taxonomic scope" value="Eukaryota"/>
</dbReference>
<keyword evidence="5" id="KW-0539">Nucleus</keyword>
<feature type="coiled-coil region" evidence="8">
    <location>
        <begin position="65"/>
        <end position="92"/>
    </location>
</feature>
<dbReference type="GO" id="GO:0051382">
    <property type="term" value="P:kinetochore assembly"/>
    <property type="evidence" value="ECO:0007669"/>
    <property type="project" value="InterPro"/>
</dbReference>
<dbReference type="InParanoid" id="G1KSK7"/>
<evidence type="ECO:0000256" key="7">
    <source>
        <dbReference type="ARBA" id="ARBA00025735"/>
    </source>
</evidence>
<dbReference type="InterPro" id="IPR040034">
    <property type="entry name" value="CENP-H"/>
</dbReference>
<keyword evidence="3" id="KW-0158">Chromosome</keyword>
<evidence type="ECO:0000256" key="2">
    <source>
        <dbReference type="ARBA" id="ARBA00004629"/>
    </source>
</evidence>
<evidence type="ECO:0000313" key="11">
    <source>
        <dbReference type="Ensembl" id="ENSACAP00000016155.4"/>
    </source>
</evidence>
<dbReference type="Ensembl" id="ENSACAT00000016476.4">
    <property type="protein sequence ID" value="ENSACAP00000016155.4"/>
    <property type="gene ID" value="ENSACAG00000016440.4"/>
</dbReference>
<dbReference type="PANTHER" id="PTHR48122">
    <property type="entry name" value="CENTROMERE PROTEIN H"/>
    <property type="match status" value="1"/>
</dbReference>